<dbReference type="STRING" id="1387353.BSF38_01809"/>
<evidence type="ECO:0000256" key="3">
    <source>
        <dbReference type="ARBA" id="ARBA00022691"/>
    </source>
</evidence>
<name>A0A1U7CN45_9BACT</name>
<keyword evidence="1 6" id="KW-0489">Methyltransferase</keyword>
<keyword evidence="7" id="KW-1185">Reference proteome</keyword>
<dbReference type="PANTHER" id="PTHR11727:SF7">
    <property type="entry name" value="DIMETHYLADENOSINE TRANSFERASE-RELATED"/>
    <property type="match status" value="1"/>
</dbReference>
<gene>
    <name evidence="6" type="primary">rsmA_1</name>
    <name evidence="6" type="ORF">BSF38_01809</name>
</gene>
<organism evidence="6 7">
    <name type="scientific">Paludisphaera borealis</name>
    <dbReference type="NCBI Taxonomy" id="1387353"/>
    <lineage>
        <taxon>Bacteria</taxon>
        <taxon>Pseudomonadati</taxon>
        <taxon>Planctomycetota</taxon>
        <taxon>Planctomycetia</taxon>
        <taxon>Isosphaerales</taxon>
        <taxon>Isosphaeraceae</taxon>
        <taxon>Paludisphaera</taxon>
    </lineage>
</organism>
<dbReference type="KEGG" id="pbor:BSF38_01809"/>
<keyword evidence="4" id="KW-0694">RNA-binding</keyword>
<evidence type="ECO:0000313" key="7">
    <source>
        <dbReference type="Proteomes" id="UP000186309"/>
    </source>
</evidence>
<dbReference type="Pfam" id="PF13649">
    <property type="entry name" value="Methyltransf_25"/>
    <property type="match status" value="1"/>
</dbReference>
<dbReference type="InterPro" id="IPR020598">
    <property type="entry name" value="rRNA_Ade_methylase_Trfase_N"/>
</dbReference>
<evidence type="ECO:0000259" key="5">
    <source>
        <dbReference type="SMART" id="SM00650"/>
    </source>
</evidence>
<dbReference type="EMBL" id="CP019082">
    <property type="protein sequence ID" value="APW60341.1"/>
    <property type="molecule type" value="Genomic_DNA"/>
</dbReference>
<dbReference type="SMART" id="SM00650">
    <property type="entry name" value="rADc"/>
    <property type="match status" value="1"/>
</dbReference>
<dbReference type="PANTHER" id="PTHR11727">
    <property type="entry name" value="DIMETHYLADENOSINE TRANSFERASE"/>
    <property type="match status" value="1"/>
</dbReference>
<dbReference type="GO" id="GO:0000179">
    <property type="term" value="F:rRNA (adenine-N6,N6-)-dimethyltransferase activity"/>
    <property type="evidence" value="ECO:0007669"/>
    <property type="project" value="InterPro"/>
</dbReference>
<evidence type="ECO:0000313" key="6">
    <source>
        <dbReference type="EMBL" id="APW60341.1"/>
    </source>
</evidence>
<evidence type="ECO:0000256" key="1">
    <source>
        <dbReference type="ARBA" id="ARBA00022603"/>
    </source>
</evidence>
<proteinExistence type="predicted"/>
<protein>
    <submittedName>
        <fullName evidence="6">Ornithine lipid N-methyltransferase</fullName>
        <ecNumber evidence="6">2.1.1.-</ecNumber>
    </submittedName>
</protein>
<dbReference type="InterPro" id="IPR029063">
    <property type="entry name" value="SAM-dependent_MTases_sf"/>
</dbReference>
<feature type="domain" description="Ribosomal RNA adenine methylase transferase N-terminal" evidence="5">
    <location>
        <begin position="28"/>
        <end position="176"/>
    </location>
</feature>
<dbReference type="CDD" id="cd02440">
    <property type="entry name" value="AdoMet_MTases"/>
    <property type="match status" value="1"/>
</dbReference>
<dbReference type="RefSeq" id="WP_076344916.1">
    <property type="nucleotide sequence ID" value="NZ_CP019082.1"/>
</dbReference>
<dbReference type="NCBIfam" id="NF041658">
    <property type="entry name" value="ornithlipidmtase_OlsG"/>
    <property type="match status" value="1"/>
</dbReference>
<dbReference type="Proteomes" id="UP000186309">
    <property type="component" value="Chromosome"/>
</dbReference>
<dbReference type="InterPro" id="IPR001737">
    <property type="entry name" value="KsgA/Erm"/>
</dbReference>
<keyword evidence="3" id="KW-0949">S-adenosyl-L-methionine</keyword>
<evidence type="ECO:0000256" key="4">
    <source>
        <dbReference type="ARBA" id="ARBA00022884"/>
    </source>
</evidence>
<keyword evidence="2 6" id="KW-0808">Transferase</keyword>
<dbReference type="AlphaFoldDB" id="A0A1U7CN45"/>
<accession>A0A1U7CN45</accession>
<dbReference type="InterPro" id="IPR041698">
    <property type="entry name" value="Methyltransf_25"/>
</dbReference>
<dbReference type="InterPro" id="IPR020596">
    <property type="entry name" value="rRNA_Ade_Mease_Trfase_CS"/>
</dbReference>
<dbReference type="Gene3D" id="3.40.50.150">
    <property type="entry name" value="Vaccinia Virus protein VP39"/>
    <property type="match status" value="1"/>
</dbReference>
<sequence length="191" mass="21565">MSDFTLFLSKFLKHGTAIASLAPSSRWLSRATVGNIDWSRPGVVVELGAGTGPITRELAARAGEQTQLLVVERDPDFVKILRQRYSGRPNLEVIEGDVRDLAGMLADRKIAQVDHIVSGLPVPSFTKDLQQSLFRNVRDVLKPDGTYNQITEMPLVYWNFYRRFFDDVRFVFEPRNFPPAGAYFCRGVKDA</sequence>
<dbReference type="SUPFAM" id="SSF53335">
    <property type="entry name" value="S-adenosyl-L-methionine-dependent methyltransferases"/>
    <property type="match status" value="1"/>
</dbReference>
<dbReference type="PROSITE" id="PS01131">
    <property type="entry name" value="RRNA_A_DIMETH"/>
    <property type="match status" value="1"/>
</dbReference>
<reference evidence="7" key="1">
    <citation type="submission" date="2016-12" db="EMBL/GenBank/DDBJ databases">
        <title>Comparative genomics of four Isosphaeraceae planctomycetes: a common pool of plasmids and glycoside hydrolase genes.</title>
        <authorList>
            <person name="Ivanova A."/>
        </authorList>
    </citation>
    <scope>NUCLEOTIDE SEQUENCE [LARGE SCALE GENOMIC DNA]</scope>
    <source>
        <strain evidence="7">PX4</strain>
    </source>
</reference>
<dbReference type="GO" id="GO:0003723">
    <property type="term" value="F:RNA binding"/>
    <property type="evidence" value="ECO:0007669"/>
    <property type="project" value="UniProtKB-KW"/>
</dbReference>
<dbReference type="OrthoDB" id="9805585at2"/>
<dbReference type="InterPro" id="IPR048196">
    <property type="entry name" value="Ornithlipidmtase_OlsG"/>
</dbReference>
<dbReference type="EC" id="2.1.1.-" evidence="6"/>
<evidence type="ECO:0000256" key="2">
    <source>
        <dbReference type="ARBA" id="ARBA00022679"/>
    </source>
</evidence>